<reference evidence="2 3" key="1">
    <citation type="submission" date="2020-08" db="EMBL/GenBank/DDBJ databases">
        <title>Genome public.</title>
        <authorList>
            <person name="Liu C."/>
            <person name="Sun Q."/>
        </authorList>
    </citation>
    <scope>NUCLEOTIDE SEQUENCE [LARGE SCALE GENOMIC DNA]</scope>
    <source>
        <strain evidence="2 3">NSJ-43</strain>
    </source>
</reference>
<evidence type="ECO:0000256" key="1">
    <source>
        <dbReference type="SAM" id="Phobius"/>
    </source>
</evidence>
<keyword evidence="1" id="KW-0812">Transmembrane</keyword>
<dbReference type="RefSeq" id="WP_186837002.1">
    <property type="nucleotide sequence ID" value="NZ_JACOPD010000006.1"/>
</dbReference>
<accession>A0ABR7G135</accession>
<feature type="transmembrane region" description="Helical" evidence="1">
    <location>
        <begin position="110"/>
        <end position="136"/>
    </location>
</feature>
<proteinExistence type="predicted"/>
<feature type="transmembrane region" description="Helical" evidence="1">
    <location>
        <begin position="148"/>
        <end position="172"/>
    </location>
</feature>
<dbReference type="Proteomes" id="UP000628463">
    <property type="component" value="Unassembled WGS sequence"/>
</dbReference>
<name>A0ABR7G135_9FIRM</name>
<sequence length="205" mass="22578">MNKEEYLTRLQYCISQLPPVEAQNTMQYYREYFDDAGEENFASVMAELGTPEQLAAKICSSYGINYQQPVNENNTSKAVIIAIIAVLTCPIWFTAGIVILSLIFSLFMVILSLIFSAGVVGICLIFAGLLVFAAGFPTLFTHVPTGTMLIGAGLVLCAVGILFSLLLIWMILGTKNLISFIIKKIKKFIEKRKTRKAYSGKAGIQ</sequence>
<dbReference type="EMBL" id="JACOPD010000006">
    <property type="protein sequence ID" value="MBC5681148.1"/>
    <property type="molecule type" value="Genomic_DNA"/>
</dbReference>
<keyword evidence="1" id="KW-0472">Membrane</keyword>
<gene>
    <name evidence="2" type="ORF">H8S01_09265</name>
</gene>
<feature type="transmembrane region" description="Helical" evidence="1">
    <location>
        <begin position="78"/>
        <end position="103"/>
    </location>
</feature>
<evidence type="ECO:0000313" key="2">
    <source>
        <dbReference type="EMBL" id="MBC5681148.1"/>
    </source>
</evidence>
<organism evidence="2 3">
    <name type="scientific">Lachnospira hominis</name>
    <name type="common">ex Liu et al. 2021</name>
    <dbReference type="NCBI Taxonomy" id="2763051"/>
    <lineage>
        <taxon>Bacteria</taxon>
        <taxon>Bacillati</taxon>
        <taxon>Bacillota</taxon>
        <taxon>Clostridia</taxon>
        <taxon>Lachnospirales</taxon>
        <taxon>Lachnospiraceae</taxon>
        <taxon>Lachnospira</taxon>
    </lineage>
</organism>
<evidence type="ECO:0000313" key="3">
    <source>
        <dbReference type="Proteomes" id="UP000628463"/>
    </source>
</evidence>
<keyword evidence="3" id="KW-1185">Reference proteome</keyword>
<comment type="caution">
    <text evidence="2">The sequence shown here is derived from an EMBL/GenBank/DDBJ whole genome shotgun (WGS) entry which is preliminary data.</text>
</comment>
<dbReference type="Pfam" id="PF22564">
    <property type="entry name" value="HAAS"/>
    <property type="match status" value="1"/>
</dbReference>
<protein>
    <submittedName>
        <fullName evidence="2">DUF1700 domain-containing protein</fullName>
    </submittedName>
</protein>
<keyword evidence="1" id="KW-1133">Transmembrane helix</keyword>